<reference evidence="3" key="2">
    <citation type="submission" date="2014-06" db="EMBL/GenBank/DDBJ databases">
        <authorList>
            <person name="Genoscope - CEA"/>
        </authorList>
    </citation>
    <scope>NUCLEOTIDE SEQUENCE</scope>
</reference>
<gene>
    <name evidence="3" type="primary">BnaA04g12630D</name>
    <name evidence="2" type="ORF">DARMORV10_A04P16630.1</name>
    <name evidence="3" type="ORF">GSBRNA2T00090193001</name>
</gene>
<evidence type="ECO:0000313" key="2">
    <source>
        <dbReference type="EMBL" id="CAF2276504.1"/>
    </source>
</evidence>
<dbReference type="EMBL" id="LK032059">
    <property type="protein sequence ID" value="CDY15848.1"/>
    <property type="molecule type" value="Genomic_DNA"/>
</dbReference>
<organism evidence="3 4">
    <name type="scientific">Brassica napus</name>
    <name type="common">Rape</name>
    <dbReference type="NCBI Taxonomy" id="3708"/>
    <lineage>
        <taxon>Eukaryota</taxon>
        <taxon>Viridiplantae</taxon>
        <taxon>Streptophyta</taxon>
        <taxon>Embryophyta</taxon>
        <taxon>Tracheophyta</taxon>
        <taxon>Spermatophyta</taxon>
        <taxon>Magnoliopsida</taxon>
        <taxon>eudicotyledons</taxon>
        <taxon>Gunneridae</taxon>
        <taxon>Pentapetalae</taxon>
        <taxon>rosids</taxon>
        <taxon>malvids</taxon>
        <taxon>Brassicales</taxon>
        <taxon>Brassicaceae</taxon>
        <taxon>Brassiceae</taxon>
        <taxon>Brassica</taxon>
    </lineage>
</organism>
<name>A0A078FU08_BRANA</name>
<feature type="region of interest" description="Disordered" evidence="1">
    <location>
        <begin position="30"/>
        <end position="56"/>
    </location>
</feature>
<dbReference type="KEGG" id="bna:106420690"/>
<reference evidence="2" key="3">
    <citation type="submission" date="2021-01" db="EMBL/GenBank/DDBJ databases">
        <authorList>
            <consortium name="Genoscope - CEA"/>
            <person name="William W."/>
        </authorList>
    </citation>
    <scope>NUCLEOTIDE SEQUENCE</scope>
</reference>
<sequence>MSSMGANYAQLQVMQKKQKEKMMMKKRLEKERHGGVDGGETVGVSSAAPGKSGTRIFPVKSSLSATYEEVRRQD</sequence>
<dbReference type="Proteomes" id="UP001295469">
    <property type="component" value="Chromosome A04"/>
</dbReference>
<evidence type="ECO:0000313" key="4">
    <source>
        <dbReference type="Proteomes" id="UP000028999"/>
    </source>
</evidence>
<dbReference type="EMBL" id="HG994358">
    <property type="protein sequence ID" value="CAF2276504.1"/>
    <property type="molecule type" value="Genomic_DNA"/>
</dbReference>
<evidence type="ECO:0000313" key="3">
    <source>
        <dbReference type="EMBL" id="CDY15848.1"/>
    </source>
</evidence>
<reference evidence="3 4" key="1">
    <citation type="journal article" date="2014" name="Science">
        <title>Plant genetics. Early allopolyploid evolution in the post-Neolithic Brassica napus oilseed genome.</title>
        <authorList>
            <person name="Chalhoub B."/>
            <person name="Denoeud F."/>
            <person name="Liu S."/>
            <person name="Parkin I.A."/>
            <person name="Tang H."/>
            <person name="Wang X."/>
            <person name="Chiquet J."/>
            <person name="Belcram H."/>
            <person name="Tong C."/>
            <person name="Samans B."/>
            <person name="Correa M."/>
            <person name="Da Silva C."/>
            <person name="Just J."/>
            <person name="Falentin C."/>
            <person name="Koh C.S."/>
            <person name="Le Clainche I."/>
            <person name="Bernard M."/>
            <person name="Bento P."/>
            <person name="Noel B."/>
            <person name="Labadie K."/>
            <person name="Alberti A."/>
            <person name="Charles M."/>
            <person name="Arnaud D."/>
            <person name="Guo H."/>
            <person name="Daviaud C."/>
            <person name="Alamery S."/>
            <person name="Jabbari K."/>
            <person name="Zhao M."/>
            <person name="Edger P.P."/>
            <person name="Chelaifa H."/>
            <person name="Tack D."/>
            <person name="Lassalle G."/>
            <person name="Mestiri I."/>
            <person name="Schnel N."/>
            <person name="Le Paslier M.C."/>
            <person name="Fan G."/>
            <person name="Renault V."/>
            <person name="Bayer P.E."/>
            <person name="Golicz A.A."/>
            <person name="Manoli S."/>
            <person name="Lee T.H."/>
            <person name="Thi V.H."/>
            <person name="Chalabi S."/>
            <person name="Hu Q."/>
            <person name="Fan C."/>
            <person name="Tollenaere R."/>
            <person name="Lu Y."/>
            <person name="Battail C."/>
            <person name="Shen J."/>
            <person name="Sidebottom C.H."/>
            <person name="Wang X."/>
            <person name="Canaguier A."/>
            <person name="Chauveau A."/>
            <person name="Berard A."/>
            <person name="Deniot G."/>
            <person name="Guan M."/>
            <person name="Liu Z."/>
            <person name="Sun F."/>
            <person name="Lim Y.P."/>
            <person name="Lyons E."/>
            <person name="Town C.D."/>
            <person name="Bancroft I."/>
            <person name="Wang X."/>
            <person name="Meng J."/>
            <person name="Ma J."/>
            <person name="Pires J.C."/>
            <person name="King G.J."/>
            <person name="Brunel D."/>
            <person name="Delourme R."/>
            <person name="Renard M."/>
            <person name="Aury J.M."/>
            <person name="Adams K.L."/>
            <person name="Batley J."/>
            <person name="Snowdon R.J."/>
            <person name="Tost J."/>
            <person name="Edwards D."/>
            <person name="Zhou Y."/>
            <person name="Hua W."/>
            <person name="Sharpe A.G."/>
            <person name="Paterson A.H."/>
            <person name="Guan C."/>
            <person name="Wincker P."/>
        </authorList>
    </citation>
    <scope>NUCLEOTIDE SEQUENCE [LARGE SCALE GENOMIC DNA]</scope>
    <source>
        <strain evidence="4">cv. Darmor-bzh</strain>
    </source>
</reference>
<dbReference type="Gramene" id="CDY15848">
    <property type="protein sequence ID" value="CDY15848"/>
    <property type="gene ID" value="GSBRNA2T00090193001"/>
</dbReference>
<dbReference type="PaxDb" id="3708-A0A078FU08"/>
<proteinExistence type="predicted"/>
<dbReference type="SMR" id="A0A078FU08"/>
<dbReference type="AlphaFoldDB" id="A0A078FU08"/>
<protein>
    <submittedName>
        <fullName evidence="2">(rape) hypothetical protein</fullName>
    </submittedName>
    <submittedName>
        <fullName evidence="3">BnaA04g12630D protein</fullName>
    </submittedName>
</protein>
<accession>A0A078FU08</accession>
<evidence type="ECO:0000256" key="1">
    <source>
        <dbReference type="SAM" id="MobiDB-lite"/>
    </source>
</evidence>
<keyword evidence="4" id="KW-1185">Reference proteome</keyword>
<dbReference type="Proteomes" id="UP000028999">
    <property type="component" value="Unassembled WGS sequence"/>
</dbReference>